<evidence type="ECO:0000256" key="6">
    <source>
        <dbReference type="ARBA" id="ARBA00023136"/>
    </source>
</evidence>
<feature type="transmembrane region" description="Helical" evidence="7">
    <location>
        <begin position="175"/>
        <end position="193"/>
    </location>
</feature>
<keyword evidence="4 7" id="KW-0812">Transmembrane</keyword>
<dbReference type="InterPro" id="IPR035906">
    <property type="entry name" value="MetI-like_sf"/>
</dbReference>
<evidence type="ECO:0000259" key="8">
    <source>
        <dbReference type="PROSITE" id="PS50928"/>
    </source>
</evidence>
<evidence type="ECO:0000256" key="7">
    <source>
        <dbReference type="RuleBase" id="RU363032"/>
    </source>
</evidence>
<dbReference type="InterPro" id="IPR045621">
    <property type="entry name" value="BPD_transp_1_N"/>
</dbReference>
<proteinExistence type="inferred from homology"/>
<sequence>MRAYAAQRAALAVLQLAVLSVLVFVLTSLLPGDAADMRFTETLTPEQVASLRAQLGLDQPAIERFGHWVGNVLSGDLGTSLISGGPVLDIVKASVGATLVLTIATLAVVVPVAVALGILMGTRENGRLDRTITSITLALSAIPDFVIAVVLVAVFSLKLGWLPATWVGGDLLASPVLLVLPVGVLLGRTVCLLSRQVRAGTINALHADYVVQARRLGVPRRRLLLRHVLPNAAVPGVQELARTGDTLLGGVLVVEAIFAIPGFATALVDGVETRDLPVVQGLTLVLAVAALVINLGADLVCNRLVPRSELLR</sequence>
<protein>
    <submittedName>
        <fullName evidence="9">ABC transporter permease</fullName>
    </submittedName>
</protein>
<evidence type="ECO:0000256" key="4">
    <source>
        <dbReference type="ARBA" id="ARBA00022692"/>
    </source>
</evidence>
<dbReference type="Proteomes" id="UP001500363">
    <property type="component" value="Unassembled WGS sequence"/>
</dbReference>
<comment type="subcellular location">
    <subcellularLocation>
        <location evidence="1 7">Cell membrane</location>
        <topology evidence="1 7">Multi-pass membrane protein</topology>
    </subcellularLocation>
</comment>
<dbReference type="Gene3D" id="1.10.3720.10">
    <property type="entry name" value="MetI-like"/>
    <property type="match status" value="1"/>
</dbReference>
<keyword evidence="3" id="KW-1003">Cell membrane</keyword>
<dbReference type="PANTHER" id="PTHR43163">
    <property type="entry name" value="DIPEPTIDE TRANSPORT SYSTEM PERMEASE PROTEIN DPPB-RELATED"/>
    <property type="match status" value="1"/>
</dbReference>
<dbReference type="EMBL" id="BAAANC010000003">
    <property type="protein sequence ID" value="GAA1549936.1"/>
    <property type="molecule type" value="Genomic_DNA"/>
</dbReference>
<evidence type="ECO:0000256" key="1">
    <source>
        <dbReference type="ARBA" id="ARBA00004651"/>
    </source>
</evidence>
<organism evidence="9 10">
    <name type="scientific">Kribbella lupini</name>
    <dbReference type="NCBI Taxonomy" id="291602"/>
    <lineage>
        <taxon>Bacteria</taxon>
        <taxon>Bacillati</taxon>
        <taxon>Actinomycetota</taxon>
        <taxon>Actinomycetes</taxon>
        <taxon>Propionibacteriales</taxon>
        <taxon>Kribbellaceae</taxon>
        <taxon>Kribbella</taxon>
    </lineage>
</organism>
<keyword evidence="2 7" id="KW-0813">Transport</keyword>
<accession>A0ABN2BZ87</accession>
<reference evidence="9 10" key="1">
    <citation type="journal article" date="2019" name="Int. J. Syst. Evol. Microbiol.">
        <title>The Global Catalogue of Microorganisms (GCM) 10K type strain sequencing project: providing services to taxonomists for standard genome sequencing and annotation.</title>
        <authorList>
            <consortium name="The Broad Institute Genomics Platform"/>
            <consortium name="The Broad Institute Genome Sequencing Center for Infectious Disease"/>
            <person name="Wu L."/>
            <person name="Ma J."/>
        </authorList>
    </citation>
    <scope>NUCLEOTIDE SEQUENCE [LARGE SCALE GENOMIC DNA]</scope>
    <source>
        <strain evidence="9 10">JCM 14303</strain>
    </source>
</reference>
<keyword evidence="5 7" id="KW-1133">Transmembrane helix</keyword>
<name>A0ABN2BZ87_9ACTN</name>
<gene>
    <name evidence="9" type="ORF">GCM10009741_62790</name>
</gene>
<evidence type="ECO:0000256" key="5">
    <source>
        <dbReference type="ARBA" id="ARBA00022989"/>
    </source>
</evidence>
<dbReference type="Pfam" id="PF00528">
    <property type="entry name" value="BPD_transp_1"/>
    <property type="match status" value="1"/>
</dbReference>
<feature type="transmembrane region" description="Helical" evidence="7">
    <location>
        <begin position="132"/>
        <end position="155"/>
    </location>
</feature>
<evidence type="ECO:0000256" key="2">
    <source>
        <dbReference type="ARBA" id="ARBA00022448"/>
    </source>
</evidence>
<dbReference type="SUPFAM" id="SSF161098">
    <property type="entry name" value="MetI-like"/>
    <property type="match status" value="1"/>
</dbReference>
<evidence type="ECO:0000256" key="3">
    <source>
        <dbReference type="ARBA" id="ARBA00022475"/>
    </source>
</evidence>
<dbReference type="PROSITE" id="PS50928">
    <property type="entry name" value="ABC_TM1"/>
    <property type="match status" value="1"/>
</dbReference>
<feature type="transmembrane region" description="Helical" evidence="7">
    <location>
        <begin position="280"/>
        <end position="301"/>
    </location>
</feature>
<feature type="domain" description="ABC transmembrane type-1" evidence="8">
    <location>
        <begin position="95"/>
        <end position="297"/>
    </location>
</feature>
<keyword evidence="6 7" id="KW-0472">Membrane</keyword>
<dbReference type="PANTHER" id="PTHR43163:SF3">
    <property type="entry name" value="PEPTIDE ABC TRANSPORTER PERMEASE PROTEIN"/>
    <property type="match status" value="1"/>
</dbReference>
<feature type="transmembrane region" description="Helical" evidence="7">
    <location>
        <begin position="247"/>
        <end position="268"/>
    </location>
</feature>
<dbReference type="Pfam" id="PF19300">
    <property type="entry name" value="BPD_transp_1_N"/>
    <property type="match status" value="1"/>
</dbReference>
<comment type="similarity">
    <text evidence="7">Belongs to the binding-protein-dependent transport system permease family.</text>
</comment>
<dbReference type="InterPro" id="IPR000515">
    <property type="entry name" value="MetI-like"/>
</dbReference>
<feature type="transmembrane region" description="Helical" evidence="7">
    <location>
        <begin position="95"/>
        <end position="120"/>
    </location>
</feature>
<comment type="caution">
    <text evidence="9">The sequence shown here is derived from an EMBL/GenBank/DDBJ whole genome shotgun (WGS) entry which is preliminary data.</text>
</comment>
<evidence type="ECO:0000313" key="9">
    <source>
        <dbReference type="EMBL" id="GAA1549936.1"/>
    </source>
</evidence>
<evidence type="ECO:0000313" key="10">
    <source>
        <dbReference type="Proteomes" id="UP001500363"/>
    </source>
</evidence>
<keyword evidence="10" id="KW-1185">Reference proteome</keyword>
<dbReference type="RefSeq" id="WP_344180669.1">
    <property type="nucleotide sequence ID" value="NZ_BAAANC010000003.1"/>
</dbReference>